<proteinExistence type="predicted"/>
<dbReference type="EMBL" id="CAEZVY010000057">
    <property type="protein sequence ID" value="CAB4641874.1"/>
    <property type="molecule type" value="Genomic_DNA"/>
</dbReference>
<dbReference type="AlphaFoldDB" id="A0A6J6K064"/>
<dbReference type="PANTHER" id="PTHR11927">
    <property type="entry name" value="GALACTOSIDE 2-L-FUCOSYLTRANSFERASE"/>
    <property type="match status" value="1"/>
</dbReference>
<dbReference type="PANTHER" id="PTHR11927:SF9">
    <property type="entry name" value="L-FUCOSYLTRANSFERASE"/>
    <property type="match status" value="1"/>
</dbReference>
<keyword evidence="1" id="KW-0328">Glycosyltransferase</keyword>
<gene>
    <name evidence="3" type="ORF">UFOPK1684_01334</name>
    <name evidence="4" type="ORF">UFOPK2158_00667</name>
</gene>
<dbReference type="GO" id="GO:0016020">
    <property type="term" value="C:membrane"/>
    <property type="evidence" value="ECO:0007669"/>
    <property type="project" value="InterPro"/>
</dbReference>
<evidence type="ECO:0000313" key="3">
    <source>
        <dbReference type="EMBL" id="CAB4580057.1"/>
    </source>
</evidence>
<evidence type="ECO:0000256" key="1">
    <source>
        <dbReference type="ARBA" id="ARBA00022676"/>
    </source>
</evidence>
<dbReference type="CDD" id="cd11301">
    <property type="entry name" value="Fut1_Fut2_like"/>
    <property type="match status" value="1"/>
</dbReference>
<evidence type="ECO:0000256" key="2">
    <source>
        <dbReference type="ARBA" id="ARBA00022679"/>
    </source>
</evidence>
<dbReference type="EMBL" id="CAEZTM010000084">
    <property type="protein sequence ID" value="CAB4580057.1"/>
    <property type="molecule type" value="Genomic_DNA"/>
</dbReference>
<keyword evidence="2" id="KW-0808">Transferase</keyword>
<reference evidence="4" key="1">
    <citation type="submission" date="2020-05" db="EMBL/GenBank/DDBJ databases">
        <authorList>
            <person name="Chiriac C."/>
            <person name="Salcher M."/>
            <person name="Ghai R."/>
            <person name="Kavagutti S V."/>
        </authorList>
    </citation>
    <scope>NUCLEOTIDE SEQUENCE</scope>
</reference>
<name>A0A6J6K064_9ZZZZ</name>
<evidence type="ECO:0000313" key="4">
    <source>
        <dbReference type="EMBL" id="CAB4641874.1"/>
    </source>
</evidence>
<dbReference type="GO" id="GO:0008107">
    <property type="term" value="F:galactoside 2-alpha-L-fucosyltransferase activity"/>
    <property type="evidence" value="ECO:0007669"/>
    <property type="project" value="InterPro"/>
</dbReference>
<protein>
    <submittedName>
        <fullName evidence="4">Unannotated protein</fullName>
    </submittedName>
</protein>
<sequence length="284" mass="32393">MIVARSEGRAGNQLFVVSALLKLKGQREKLILHLFDDFHSLLEADSPEIRHLRFPHAPKLRWWYLLESALRTLAAFRITKTVHLSDDGGRLEFSQGLLPVALFVGGFCQDERLLDVERIRQFWRTKSEAETTWLASLKLTPETLGGGTTCFVHVRRGDYLQWPSADFPAALEKEWYATQMDKVRKQSIAPVRFLMFSDDPAFCQVAFANTRDIVLIDAPSELSFLAMSHCQAGILSASTFSWWAAKLAATDQPGPFIAPRYWFGWRRREWIGSPTADEGFLEWA</sequence>
<dbReference type="InterPro" id="IPR002516">
    <property type="entry name" value="Glyco_trans_11"/>
</dbReference>
<dbReference type="Pfam" id="PF01531">
    <property type="entry name" value="Glyco_transf_11"/>
    <property type="match status" value="1"/>
</dbReference>
<accession>A0A6J6K064</accession>
<dbReference type="GO" id="GO:0005975">
    <property type="term" value="P:carbohydrate metabolic process"/>
    <property type="evidence" value="ECO:0007669"/>
    <property type="project" value="InterPro"/>
</dbReference>
<organism evidence="4">
    <name type="scientific">freshwater metagenome</name>
    <dbReference type="NCBI Taxonomy" id="449393"/>
    <lineage>
        <taxon>unclassified sequences</taxon>
        <taxon>metagenomes</taxon>
        <taxon>ecological metagenomes</taxon>
    </lineage>
</organism>